<organism evidence="2 3">
    <name type="scientific">Brockia lithotrophica</name>
    <dbReference type="NCBI Taxonomy" id="933949"/>
    <lineage>
        <taxon>Bacteria</taxon>
        <taxon>Bacillati</taxon>
        <taxon>Bacillota</taxon>
        <taxon>Bacilli</taxon>
        <taxon>Bacillales</taxon>
        <taxon>Bacillales Family X. Incertae Sedis</taxon>
        <taxon>Brockia</taxon>
    </lineage>
</organism>
<dbReference type="EMBL" id="RBIJ01000003">
    <property type="protein sequence ID" value="RKQ84578.1"/>
    <property type="molecule type" value="Genomic_DNA"/>
</dbReference>
<dbReference type="AlphaFoldDB" id="A0A660KU57"/>
<gene>
    <name evidence="2" type="ORF">C7438_1067</name>
</gene>
<evidence type="ECO:0000256" key="1">
    <source>
        <dbReference type="SAM" id="Phobius"/>
    </source>
</evidence>
<protein>
    <submittedName>
        <fullName evidence="2">Uncharacterized protein</fullName>
    </submittedName>
</protein>
<keyword evidence="3" id="KW-1185">Reference proteome</keyword>
<dbReference type="Proteomes" id="UP000267019">
    <property type="component" value="Unassembled WGS sequence"/>
</dbReference>
<evidence type="ECO:0000313" key="2">
    <source>
        <dbReference type="EMBL" id="RKQ84578.1"/>
    </source>
</evidence>
<feature type="transmembrane region" description="Helical" evidence="1">
    <location>
        <begin position="38"/>
        <end position="59"/>
    </location>
</feature>
<feature type="transmembrane region" description="Helical" evidence="1">
    <location>
        <begin position="101"/>
        <end position="125"/>
    </location>
</feature>
<keyword evidence="1" id="KW-0472">Membrane</keyword>
<name>A0A660KU57_9BACL</name>
<feature type="transmembrane region" description="Helical" evidence="1">
    <location>
        <begin position="12"/>
        <end position="32"/>
    </location>
</feature>
<reference evidence="2 3" key="1">
    <citation type="submission" date="2018-10" db="EMBL/GenBank/DDBJ databases">
        <title>Genomic Encyclopedia of Type Strains, Phase IV (KMG-IV): sequencing the most valuable type-strain genomes for metagenomic binning, comparative biology and taxonomic classification.</title>
        <authorList>
            <person name="Goeker M."/>
        </authorList>
    </citation>
    <scope>NUCLEOTIDE SEQUENCE [LARGE SCALE GENOMIC DNA]</scope>
    <source>
        <strain evidence="2 3">DSM 22653</strain>
    </source>
</reference>
<accession>A0A660KU57</accession>
<keyword evidence="1" id="KW-0812">Transmembrane</keyword>
<feature type="transmembrane region" description="Helical" evidence="1">
    <location>
        <begin position="66"/>
        <end position="89"/>
    </location>
</feature>
<evidence type="ECO:0000313" key="3">
    <source>
        <dbReference type="Proteomes" id="UP000267019"/>
    </source>
</evidence>
<keyword evidence="1" id="KW-1133">Transmembrane helix</keyword>
<comment type="caution">
    <text evidence="2">The sequence shown here is derived from an EMBL/GenBank/DDBJ whole genome shotgun (WGS) entry which is preliminary data.</text>
</comment>
<sequence length="244" mass="27802">MDKRRIFIMFTYYMIALFFVVVVIFGYIIYIQEERGKFIFYIYTMSLNILVGVLGGFLLHKKTKHLPLILGLLGGITVFVETLSIPILVYHEVITYGIAKLSLLSTVCAFVIIYGATQGILITIVQNNLKALLSKYDVDTACYLDPVGKPGENRYKAILAEGKYSGAIRGKEFTITEVFDSPRIKEVTPMDNELFLMFREVAVIPKKLHYSTYPRMLEGFVVVGVNGDGKNIDERIIKEVENWW</sequence>
<proteinExistence type="predicted"/>